<reference evidence="2 3" key="1">
    <citation type="submission" date="2017-08" db="EMBL/GenBank/DDBJ databases">
        <title>Substantial Increase in Enzyme Production by Combined Drug-Resistance Mutations in Paenibacillus agaridevorans.</title>
        <authorList>
            <person name="Tanaka Y."/>
            <person name="Funane K."/>
            <person name="Hosaka T."/>
            <person name="Shiwa Y."/>
            <person name="Fujita N."/>
            <person name="Miyazaki T."/>
            <person name="Yoshikawa H."/>
            <person name="Murakami K."/>
            <person name="Kasahara K."/>
            <person name="Inaoka T."/>
            <person name="Hiraga Y."/>
            <person name="Ochi K."/>
        </authorList>
    </citation>
    <scope>NUCLEOTIDE SEQUENCE [LARGE SCALE GENOMIC DNA]</scope>
    <source>
        <strain evidence="2 3">T-3040</strain>
    </source>
</reference>
<dbReference type="PANTHER" id="PTHR43792:SF9">
    <property type="entry name" value="RIBOSOMAL-PROTEIN-ALANINE ACETYLTRANSFERASE"/>
    <property type="match status" value="1"/>
</dbReference>
<protein>
    <submittedName>
        <fullName evidence="2">GNAT family N-acetyltransferase</fullName>
    </submittedName>
</protein>
<dbReference type="RefSeq" id="WP_108996378.1">
    <property type="nucleotide sequence ID" value="NZ_BDQX01000458.1"/>
</dbReference>
<gene>
    <name evidence="2" type="ORF">PAT3040_07255</name>
</gene>
<dbReference type="Gene3D" id="3.40.630.30">
    <property type="match status" value="1"/>
</dbReference>
<evidence type="ECO:0000313" key="2">
    <source>
        <dbReference type="EMBL" id="GBG12380.1"/>
    </source>
</evidence>
<evidence type="ECO:0000259" key="1">
    <source>
        <dbReference type="PROSITE" id="PS51186"/>
    </source>
</evidence>
<accession>A0A2R5F0C2</accession>
<dbReference type="AlphaFoldDB" id="A0A2R5F0C2"/>
<keyword evidence="3" id="KW-1185">Reference proteome</keyword>
<dbReference type="GO" id="GO:0005737">
    <property type="term" value="C:cytoplasm"/>
    <property type="evidence" value="ECO:0007669"/>
    <property type="project" value="TreeGrafter"/>
</dbReference>
<name>A0A2R5F0C2_9BACL</name>
<dbReference type="Pfam" id="PF13302">
    <property type="entry name" value="Acetyltransf_3"/>
    <property type="match status" value="1"/>
</dbReference>
<dbReference type="InterPro" id="IPR000182">
    <property type="entry name" value="GNAT_dom"/>
</dbReference>
<organism evidence="2 3">
    <name type="scientific">Paenibacillus agaridevorans</name>
    <dbReference type="NCBI Taxonomy" id="171404"/>
    <lineage>
        <taxon>Bacteria</taxon>
        <taxon>Bacillati</taxon>
        <taxon>Bacillota</taxon>
        <taxon>Bacilli</taxon>
        <taxon>Bacillales</taxon>
        <taxon>Paenibacillaceae</taxon>
        <taxon>Paenibacillus</taxon>
    </lineage>
</organism>
<proteinExistence type="predicted"/>
<dbReference type="SUPFAM" id="SSF55729">
    <property type="entry name" value="Acyl-CoA N-acyltransferases (Nat)"/>
    <property type="match status" value="1"/>
</dbReference>
<evidence type="ECO:0000313" key="3">
    <source>
        <dbReference type="Proteomes" id="UP000245202"/>
    </source>
</evidence>
<feature type="domain" description="N-acetyltransferase" evidence="1">
    <location>
        <begin position="18"/>
        <end position="178"/>
    </location>
</feature>
<keyword evidence="2" id="KW-0808">Transferase</keyword>
<dbReference type="EMBL" id="BDQX01000458">
    <property type="protein sequence ID" value="GBG12380.1"/>
    <property type="molecule type" value="Genomic_DNA"/>
</dbReference>
<dbReference type="PROSITE" id="PS51186">
    <property type="entry name" value="GNAT"/>
    <property type="match status" value="1"/>
</dbReference>
<sequence>MQIKDVFGKLPLLETERTKLRPVTLQDVEDMYRYCSDEAVAEYTSWYPHGTLDDTLGFIRHLERKYDSGEVAPWGVVDKEEDRLIGTCGFVHWDPVHRRAELGYALSRRYWGKGYMTEVAAAIIQFGFTEMDLIRLEARCLVPNIGSARVMEKTGMTYEGTLRKVVLNKGVHCDLKVYSIVKGEDGSKRL</sequence>
<dbReference type="InterPro" id="IPR016181">
    <property type="entry name" value="Acyl_CoA_acyltransferase"/>
</dbReference>
<dbReference type="PANTHER" id="PTHR43792">
    <property type="entry name" value="GNAT FAMILY, PUTATIVE (AFU_ORTHOLOGUE AFUA_3G00765)-RELATED-RELATED"/>
    <property type="match status" value="1"/>
</dbReference>
<dbReference type="GO" id="GO:0008999">
    <property type="term" value="F:protein-N-terminal-alanine acetyltransferase activity"/>
    <property type="evidence" value="ECO:0007669"/>
    <property type="project" value="TreeGrafter"/>
</dbReference>
<dbReference type="Proteomes" id="UP000245202">
    <property type="component" value="Unassembled WGS sequence"/>
</dbReference>
<comment type="caution">
    <text evidence="2">The sequence shown here is derived from an EMBL/GenBank/DDBJ whole genome shotgun (WGS) entry which is preliminary data.</text>
</comment>
<dbReference type="InterPro" id="IPR051531">
    <property type="entry name" value="N-acetyltransferase"/>
</dbReference>